<name>A0A7U2IAC1_PHANO</name>
<dbReference type="Proteomes" id="UP000663193">
    <property type="component" value="Chromosome 20"/>
</dbReference>
<dbReference type="AlphaFoldDB" id="A0A7U2IAC1"/>
<feature type="compositionally biased region" description="Basic residues" evidence="1">
    <location>
        <begin position="35"/>
        <end position="52"/>
    </location>
</feature>
<sequence length="144" mass="15576">MTGVKSVAAPSKPYRGKKISAPASSSTYPSSSPPPKKRAHKQAQKLHNKPKRFSPSTSNTLQQGASKTAQPRTPSLPNPPPTSHTHNSTKIAQTASSSSPAASTLRTPAPRATLAHIPALEYQNHRGDNHPPRRKSIRQRRRVD</sequence>
<protein>
    <submittedName>
        <fullName evidence="2">Uncharacterized protein</fullName>
    </submittedName>
</protein>
<accession>A0A7U2IAC1</accession>
<evidence type="ECO:0000313" key="2">
    <source>
        <dbReference type="EMBL" id="QRD06168.1"/>
    </source>
</evidence>
<gene>
    <name evidence="2" type="ORF">JI435_147320</name>
</gene>
<feature type="compositionally biased region" description="Polar residues" evidence="1">
    <location>
        <begin position="54"/>
        <end position="70"/>
    </location>
</feature>
<evidence type="ECO:0000256" key="1">
    <source>
        <dbReference type="SAM" id="MobiDB-lite"/>
    </source>
</evidence>
<organism evidence="2 3">
    <name type="scientific">Phaeosphaeria nodorum (strain SN15 / ATCC MYA-4574 / FGSC 10173)</name>
    <name type="common">Glume blotch fungus</name>
    <name type="synonym">Parastagonospora nodorum</name>
    <dbReference type="NCBI Taxonomy" id="321614"/>
    <lineage>
        <taxon>Eukaryota</taxon>
        <taxon>Fungi</taxon>
        <taxon>Dikarya</taxon>
        <taxon>Ascomycota</taxon>
        <taxon>Pezizomycotina</taxon>
        <taxon>Dothideomycetes</taxon>
        <taxon>Pleosporomycetidae</taxon>
        <taxon>Pleosporales</taxon>
        <taxon>Pleosporineae</taxon>
        <taxon>Phaeosphaeriaceae</taxon>
        <taxon>Parastagonospora</taxon>
    </lineage>
</organism>
<keyword evidence="3" id="KW-1185">Reference proteome</keyword>
<feature type="compositionally biased region" description="Low complexity" evidence="1">
    <location>
        <begin position="20"/>
        <end position="30"/>
    </location>
</feature>
<proteinExistence type="predicted"/>
<reference evidence="3" key="1">
    <citation type="journal article" date="2021" name="BMC Genomics">
        <title>Chromosome-level genome assembly and manually-curated proteome of model necrotroph Parastagonospora nodorum Sn15 reveals a genome-wide trove of candidate effector homologs, and redundancy of virulence-related functions within an accessory chromosome.</title>
        <authorList>
            <person name="Bertazzoni S."/>
            <person name="Jones D.A.B."/>
            <person name="Phan H.T."/>
            <person name="Tan K.-C."/>
            <person name="Hane J.K."/>
        </authorList>
    </citation>
    <scope>NUCLEOTIDE SEQUENCE [LARGE SCALE GENOMIC DNA]</scope>
    <source>
        <strain evidence="3">SN15 / ATCC MYA-4574 / FGSC 10173)</strain>
    </source>
</reference>
<feature type="region of interest" description="Disordered" evidence="1">
    <location>
        <begin position="1"/>
        <end position="144"/>
    </location>
</feature>
<evidence type="ECO:0000313" key="3">
    <source>
        <dbReference type="Proteomes" id="UP000663193"/>
    </source>
</evidence>
<dbReference type="VEuPathDB" id="FungiDB:JI435_147320"/>
<feature type="compositionally biased region" description="Low complexity" evidence="1">
    <location>
        <begin position="83"/>
        <end position="113"/>
    </location>
</feature>
<dbReference type="EMBL" id="CP069042">
    <property type="protein sequence ID" value="QRD06168.1"/>
    <property type="molecule type" value="Genomic_DNA"/>
</dbReference>
<dbReference type="RefSeq" id="XP_001804914.1">
    <property type="nucleotide sequence ID" value="XM_001804862.1"/>
</dbReference>
<dbReference type="KEGG" id="pno:SNOG_14732"/>
<feature type="compositionally biased region" description="Basic residues" evidence="1">
    <location>
        <begin position="132"/>
        <end position="144"/>
    </location>
</feature>